<dbReference type="InterPro" id="IPR029039">
    <property type="entry name" value="Flavoprotein-like_sf"/>
</dbReference>
<dbReference type="PROSITE" id="PS50902">
    <property type="entry name" value="FLAVODOXIN_LIKE"/>
    <property type="match status" value="1"/>
</dbReference>
<evidence type="ECO:0000256" key="4">
    <source>
        <dbReference type="ARBA" id="ARBA00022448"/>
    </source>
</evidence>
<name>A0A1G6LEE2_9BACI</name>
<dbReference type="InterPro" id="IPR050619">
    <property type="entry name" value="Flavodoxin"/>
</dbReference>
<keyword evidence="7" id="KW-0249">Electron transport</keyword>
<protein>
    <submittedName>
        <fullName evidence="9">Ribonucleotide reductase-associated flavodoxin, putative</fullName>
    </submittedName>
</protein>
<keyword evidence="4" id="KW-0813">Transport</keyword>
<accession>A0A1G6LEE2</accession>
<dbReference type="GO" id="GO:0016651">
    <property type="term" value="F:oxidoreductase activity, acting on NAD(P)H"/>
    <property type="evidence" value="ECO:0007669"/>
    <property type="project" value="UniProtKB-ARBA"/>
</dbReference>
<keyword evidence="6" id="KW-0288">FMN</keyword>
<reference evidence="10" key="1">
    <citation type="submission" date="2016-10" db="EMBL/GenBank/DDBJ databases">
        <authorList>
            <person name="Varghese N."/>
            <person name="Submissions S."/>
        </authorList>
    </citation>
    <scope>NUCLEOTIDE SEQUENCE [LARGE SCALE GENOMIC DNA]</scope>
    <source>
        <strain evidence="10">DSM 21620</strain>
    </source>
</reference>
<evidence type="ECO:0000256" key="7">
    <source>
        <dbReference type="ARBA" id="ARBA00022982"/>
    </source>
</evidence>
<organism evidence="9 10">
    <name type="scientific">Terribacillus halophilus</name>
    <dbReference type="NCBI Taxonomy" id="361279"/>
    <lineage>
        <taxon>Bacteria</taxon>
        <taxon>Bacillati</taxon>
        <taxon>Bacillota</taxon>
        <taxon>Bacilli</taxon>
        <taxon>Bacillales</taxon>
        <taxon>Bacillaceae</taxon>
        <taxon>Terribacillus</taxon>
    </lineage>
</organism>
<dbReference type="Pfam" id="PF00258">
    <property type="entry name" value="Flavodoxin_1"/>
    <property type="match status" value="1"/>
</dbReference>
<comment type="function">
    <text evidence="2">Low-potential electron donor to a number of redox enzymes.</text>
</comment>
<gene>
    <name evidence="9" type="ORF">SAMN05421663_102350</name>
</gene>
<sequence>MVLSDKGTAMMRKSLQTKTLLIAYASVSGNTEEVAEMIAEELTRKQQDITLYCINGSEPFPHVPDYDAMLIGTYTWGSGDTPFDVKDFVADVGYKPKNVFVFGTGDTQFGGDDMFCMAADKLAKFYHSPFVPLKIEQSPRGSQEEEVLEWTRGVLEWLN</sequence>
<dbReference type="PANTHER" id="PTHR42809:SF1">
    <property type="entry name" value="FLAVODOXIN 1"/>
    <property type="match status" value="1"/>
</dbReference>
<dbReference type="STRING" id="361279.SAMN05421663_102350"/>
<dbReference type="Proteomes" id="UP000198666">
    <property type="component" value="Unassembled WGS sequence"/>
</dbReference>
<evidence type="ECO:0000313" key="9">
    <source>
        <dbReference type="EMBL" id="SDC41327.1"/>
    </source>
</evidence>
<dbReference type="GO" id="GO:0010181">
    <property type="term" value="F:FMN binding"/>
    <property type="evidence" value="ECO:0007669"/>
    <property type="project" value="InterPro"/>
</dbReference>
<evidence type="ECO:0000256" key="5">
    <source>
        <dbReference type="ARBA" id="ARBA00022630"/>
    </source>
</evidence>
<evidence type="ECO:0000313" key="10">
    <source>
        <dbReference type="Proteomes" id="UP000198666"/>
    </source>
</evidence>
<evidence type="ECO:0000256" key="6">
    <source>
        <dbReference type="ARBA" id="ARBA00022643"/>
    </source>
</evidence>
<evidence type="ECO:0000256" key="2">
    <source>
        <dbReference type="ARBA" id="ARBA00003297"/>
    </source>
</evidence>
<keyword evidence="10" id="KW-1185">Reference proteome</keyword>
<evidence type="ECO:0000259" key="8">
    <source>
        <dbReference type="PROSITE" id="PS50902"/>
    </source>
</evidence>
<dbReference type="PANTHER" id="PTHR42809">
    <property type="entry name" value="FLAVODOXIN 2"/>
    <property type="match status" value="1"/>
</dbReference>
<evidence type="ECO:0000256" key="3">
    <source>
        <dbReference type="ARBA" id="ARBA00005267"/>
    </source>
</evidence>
<evidence type="ECO:0000256" key="1">
    <source>
        <dbReference type="ARBA" id="ARBA00001917"/>
    </source>
</evidence>
<dbReference type="NCBIfam" id="NF006747">
    <property type="entry name" value="PRK09271.1"/>
    <property type="match status" value="1"/>
</dbReference>
<proteinExistence type="inferred from homology"/>
<dbReference type="InterPro" id="IPR008254">
    <property type="entry name" value="Flavodoxin/NO_synth"/>
</dbReference>
<feature type="domain" description="Flavodoxin-like" evidence="8">
    <location>
        <begin position="20"/>
        <end position="155"/>
    </location>
</feature>
<dbReference type="SUPFAM" id="SSF52218">
    <property type="entry name" value="Flavoproteins"/>
    <property type="match status" value="1"/>
</dbReference>
<dbReference type="Gene3D" id="3.40.50.360">
    <property type="match status" value="1"/>
</dbReference>
<comment type="similarity">
    <text evidence="3">Belongs to the flavodoxin family.</text>
</comment>
<dbReference type="AlphaFoldDB" id="A0A1G6LEE2"/>
<comment type="cofactor">
    <cofactor evidence="1">
        <name>FMN</name>
        <dbReference type="ChEBI" id="CHEBI:58210"/>
    </cofactor>
</comment>
<dbReference type="EMBL" id="FMZB01000002">
    <property type="protein sequence ID" value="SDC41327.1"/>
    <property type="molecule type" value="Genomic_DNA"/>
</dbReference>
<keyword evidence="5" id="KW-0285">Flavoprotein</keyword>